<dbReference type="PANTHER" id="PTHR43394:SF1">
    <property type="entry name" value="ATP-BINDING CASSETTE SUB-FAMILY B MEMBER 10, MITOCHONDRIAL"/>
    <property type="match status" value="1"/>
</dbReference>
<evidence type="ECO:0000313" key="11">
    <source>
        <dbReference type="EMBL" id="SDK76334.1"/>
    </source>
</evidence>
<comment type="subcellular location">
    <subcellularLocation>
        <location evidence="1">Cell membrane</location>
        <topology evidence="1">Multi-pass membrane protein</topology>
    </subcellularLocation>
</comment>
<dbReference type="SUPFAM" id="SSF90123">
    <property type="entry name" value="ABC transporter transmembrane region"/>
    <property type="match status" value="1"/>
</dbReference>
<feature type="domain" description="ABC transmembrane type-1" evidence="10">
    <location>
        <begin position="17"/>
        <end position="299"/>
    </location>
</feature>
<dbReference type="OrthoDB" id="9808328at2"/>
<keyword evidence="7 8" id="KW-0472">Membrane</keyword>
<dbReference type="GO" id="GO:0005524">
    <property type="term" value="F:ATP binding"/>
    <property type="evidence" value="ECO:0007669"/>
    <property type="project" value="UniProtKB-KW"/>
</dbReference>
<protein>
    <submittedName>
        <fullName evidence="11">ATP-binding cassette, subfamily B</fullName>
    </submittedName>
</protein>
<dbReference type="InterPro" id="IPR036640">
    <property type="entry name" value="ABC1_TM_sf"/>
</dbReference>
<dbReference type="SMART" id="SM00382">
    <property type="entry name" value="AAA"/>
    <property type="match status" value="1"/>
</dbReference>
<evidence type="ECO:0000256" key="2">
    <source>
        <dbReference type="ARBA" id="ARBA00022448"/>
    </source>
</evidence>
<proteinExistence type="predicted"/>
<evidence type="ECO:0000256" key="4">
    <source>
        <dbReference type="ARBA" id="ARBA00022741"/>
    </source>
</evidence>
<dbReference type="Pfam" id="PF00005">
    <property type="entry name" value="ABC_tran"/>
    <property type="match status" value="1"/>
</dbReference>
<dbReference type="PANTHER" id="PTHR43394">
    <property type="entry name" value="ATP-DEPENDENT PERMEASE MDL1, MITOCHONDRIAL"/>
    <property type="match status" value="1"/>
</dbReference>
<feature type="transmembrane region" description="Helical" evidence="8">
    <location>
        <begin position="53"/>
        <end position="77"/>
    </location>
</feature>
<dbReference type="AlphaFoldDB" id="A0A1G9EJN7"/>
<dbReference type="InterPro" id="IPR003439">
    <property type="entry name" value="ABC_transporter-like_ATP-bd"/>
</dbReference>
<dbReference type="PROSITE" id="PS00211">
    <property type="entry name" value="ABC_TRANSPORTER_1"/>
    <property type="match status" value="1"/>
</dbReference>
<dbReference type="Gene3D" id="1.20.1560.10">
    <property type="entry name" value="ABC transporter type 1, transmembrane domain"/>
    <property type="match status" value="1"/>
</dbReference>
<dbReference type="PROSITE" id="PS50929">
    <property type="entry name" value="ABC_TM1F"/>
    <property type="match status" value="1"/>
</dbReference>
<reference evidence="12" key="1">
    <citation type="submission" date="2016-10" db="EMBL/GenBank/DDBJ databases">
        <authorList>
            <person name="Varghese N."/>
            <person name="Submissions S."/>
        </authorList>
    </citation>
    <scope>NUCLEOTIDE SEQUENCE [LARGE SCALE GENOMIC DNA]</scope>
    <source>
        <strain evidence="12">CGMCC 1.7655</strain>
    </source>
</reference>
<evidence type="ECO:0000259" key="10">
    <source>
        <dbReference type="PROSITE" id="PS50929"/>
    </source>
</evidence>
<dbReference type="GO" id="GO:0015421">
    <property type="term" value="F:ABC-type oligopeptide transporter activity"/>
    <property type="evidence" value="ECO:0007669"/>
    <property type="project" value="TreeGrafter"/>
</dbReference>
<dbReference type="SUPFAM" id="SSF52540">
    <property type="entry name" value="P-loop containing nucleoside triphosphate hydrolases"/>
    <property type="match status" value="1"/>
</dbReference>
<dbReference type="Gene3D" id="3.40.50.300">
    <property type="entry name" value="P-loop containing nucleotide triphosphate hydrolases"/>
    <property type="match status" value="1"/>
</dbReference>
<dbReference type="FunFam" id="3.40.50.300:FF:000287">
    <property type="entry name" value="Multidrug ABC transporter ATP-binding protein"/>
    <property type="match status" value="1"/>
</dbReference>
<keyword evidence="2" id="KW-0813">Transport</keyword>
<keyword evidence="5 11" id="KW-0067">ATP-binding</keyword>
<accession>A0A1G9EJN7</accession>
<keyword evidence="3 8" id="KW-0812">Transmembrane</keyword>
<dbReference type="CDD" id="cd18549">
    <property type="entry name" value="ABC_6TM_YwjA_like"/>
    <property type="match status" value="1"/>
</dbReference>
<dbReference type="GO" id="GO:0005886">
    <property type="term" value="C:plasma membrane"/>
    <property type="evidence" value="ECO:0007669"/>
    <property type="project" value="UniProtKB-SubCell"/>
</dbReference>
<dbReference type="Pfam" id="PF00664">
    <property type="entry name" value="ABC_membrane"/>
    <property type="match status" value="1"/>
</dbReference>
<feature type="transmembrane region" description="Helical" evidence="8">
    <location>
        <begin position="12"/>
        <end position="41"/>
    </location>
</feature>
<dbReference type="PROSITE" id="PS50893">
    <property type="entry name" value="ABC_TRANSPORTER_2"/>
    <property type="match status" value="1"/>
</dbReference>
<dbReference type="InterPro" id="IPR017871">
    <property type="entry name" value="ABC_transporter-like_CS"/>
</dbReference>
<dbReference type="InterPro" id="IPR011527">
    <property type="entry name" value="ABC1_TM_dom"/>
</dbReference>
<keyword evidence="12" id="KW-1185">Reference proteome</keyword>
<name>A0A1G9EJN7_9RHOB</name>
<dbReference type="InterPro" id="IPR027417">
    <property type="entry name" value="P-loop_NTPase"/>
</dbReference>
<evidence type="ECO:0000313" key="12">
    <source>
        <dbReference type="Proteomes" id="UP000199555"/>
    </source>
</evidence>
<dbReference type="Proteomes" id="UP000199555">
    <property type="component" value="Unassembled WGS sequence"/>
</dbReference>
<evidence type="ECO:0000256" key="5">
    <source>
        <dbReference type="ARBA" id="ARBA00022840"/>
    </source>
</evidence>
<feature type="transmembrane region" description="Helical" evidence="8">
    <location>
        <begin position="158"/>
        <end position="176"/>
    </location>
</feature>
<evidence type="ECO:0000256" key="6">
    <source>
        <dbReference type="ARBA" id="ARBA00022989"/>
    </source>
</evidence>
<feature type="transmembrane region" description="Helical" evidence="8">
    <location>
        <begin position="245"/>
        <end position="264"/>
    </location>
</feature>
<evidence type="ECO:0000256" key="1">
    <source>
        <dbReference type="ARBA" id="ARBA00004651"/>
    </source>
</evidence>
<dbReference type="InterPro" id="IPR003593">
    <property type="entry name" value="AAA+_ATPase"/>
</dbReference>
<feature type="transmembrane region" description="Helical" evidence="8">
    <location>
        <begin position="135"/>
        <end position="152"/>
    </location>
</feature>
<dbReference type="RefSeq" id="WP_090753113.1">
    <property type="nucleotide sequence ID" value="NZ_FNGE01000003.1"/>
</dbReference>
<sequence length="566" mass="62037">MLRDFFSYYRPFMGLFWLDFGCAVLSGLLELAFPVAITGFIDHLLPQGNWTLTVLAAAGLLVLYAVNAGLLTVVIYWGHKLGINIETEMRARAFDHLTRLSWRWYDRARTGKLVARVTRDLEEIGEVAHHGPEDAFIALMTFVGAFALMFWINPQLALIVALIVPAMLALVIVYGGRMTRTWRDIYSRVGNFNVRLEEALGGIRVVQAFGNEGHETHLFGHDNARYRQAKLDAYRVMAASSALQYMGLRLVQVIVMVVGAGFVLSGDLTTGGFVGFLLMVGVFYRPLEKIAAVIETYPRGIAGFRRYQELLATDPEIADAPDAIEAPALKGHIRFENVSFAYSEDRTILRGIDLQIAAGETVAFVGPSGAGKTTLLALLPRFYEPTSGRITIDGLPLDRMRLNSLRRQIGLVSQDVFLFGGTLRENIAYGRLGATEAEIREAAAQAQLTSMIEGLPEGLDTIVGERGVMLSGGQKQRVAIARAFLKNPPILILDEATSALDSQTEREIQSALDALAVGRTTLVIAHRLGTIRSADRIVVMSEGRIAEIGSHAELLAREGIYTALAG</sequence>
<organism evidence="11 12">
    <name type="scientific">Paracoccus chinensis</name>
    <dbReference type="NCBI Taxonomy" id="525640"/>
    <lineage>
        <taxon>Bacteria</taxon>
        <taxon>Pseudomonadati</taxon>
        <taxon>Pseudomonadota</taxon>
        <taxon>Alphaproteobacteria</taxon>
        <taxon>Rhodobacterales</taxon>
        <taxon>Paracoccaceae</taxon>
        <taxon>Paracoccus</taxon>
    </lineage>
</organism>
<keyword evidence="6 8" id="KW-1133">Transmembrane helix</keyword>
<dbReference type="EMBL" id="FNGE01000003">
    <property type="protein sequence ID" value="SDK76334.1"/>
    <property type="molecule type" value="Genomic_DNA"/>
</dbReference>
<gene>
    <name evidence="11" type="ORF">SAMN04487971_10314</name>
</gene>
<dbReference type="InterPro" id="IPR039421">
    <property type="entry name" value="Type_1_exporter"/>
</dbReference>
<evidence type="ECO:0000256" key="7">
    <source>
        <dbReference type="ARBA" id="ARBA00023136"/>
    </source>
</evidence>
<dbReference type="GO" id="GO:0016887">
    <property type="term" value="F:ATP hydrolysis activity"/>
    <property type="evidence" value="ECO:0007669"/>
    <property type="project" value="InterPro"/>
</dbReference>
<keyword evidence="4" id="KW-0547">Nucleotide-binding</keyword>
<feature type="domain" description="ABC transporter" evidence="9">
    <location>
        <begin position="333"/>
        <end position="565"/>
    </location>
</feature>
<dbReference type="STRING" id="525640.SAMN04487971_10314"/>
<evidence type="ECO:0000256" key="8">
    <source>
        <dbReference type="SAM" id="Phobius"/>
    </source>
</evidence>
<evidence type="ECO:0000259" key="9">
    <source>
        <dbReference type="PROSITE" id="PS50893"/>
    </source>
</evidence>
<evidence type="ECO:0000256" key="3">
    <source>
        <dbReference type="ARBA" id="ARBA00022692"/>
    </source>
</evidence>